<dbReference type="Pfam" id="PF00586">
    <property type="entry name" value="AIRS"/>
    <property type="match status" value="1"/>
</dbReference>
<evidence type="ECO:0000259" key="2">
    <source>
        <dbReference type="Pfam" id="PF00586"/>
    </source>
</evidence>
<dbReference type="SUPFAM" id="SSF55326">
    <property type="entry name" value="PurM N-terminal domain-like"/>
    <property type="match status" value="1"/>
</dbReference>
<dbReference type="InterPro" id="IPR036676">
    <property type="entry name" value="PurM-like_C_sf"/>
</dbReference>
<evidence type="ECO:0000313" key="4">
    <source>
        <dbReference type="EMBL" id="MCI2228243.1"/>
    </source>
</evidence>
<dbReference type="PANTHER" id="PTHR30303:SF0">
    <property type="entry name" value="CARBAMOYL DEHYDRATASE HYPE"/>
    <property type="match status" value="1"/>
</dbReference>
<dbReference type="EMBL" id="JAKQYM010000002">
    <property type="protein sequence ID" value="MCI2228243.1"/>
    <property type="molecule type" value="Genomic_DNA"/>
</dbReference>
<dbReference type="PANTHER" id="PTHR30303">
    <property type="entry name" value="HYDROGENASE ISOENZYMES FORMATION PROTEIN HYPE"/>
    <property type="match status" value="1"/>
</dbReference>
<evidence type="ECO:0000259" key="3">
    <source>
        <dbReference type="Pfam" id="PF02769"/>
    </source>
</evidence>
<comment type="similarity">
    <text evidence="1">Belongs to the HypE family.</text>
</comment>
<dbReference type="NCBIfam" id="TIGR02124">
    <property type="entry name" value="hypE"/>
    <property type="match status" value="1"/>
</dbReference>
<proteinExistence type="inferred from homology"/>
<evidence type="ECO:0000256" key="1">
    <source>
        <dbReference type="ARBA" id="ARBA00006243"/>
    </source>
</evidence>
<dbReference type="Pfam" id="PF02769">
    <property type="entry name" value="AIRS_C"/>
    <property type="match status" value="1"/>
</dbReference>
<dbReference type="PIRSF" id="PIRSF005644">
    <property type="entry name" value="Hdrgns_mtr_HypE"/>
    <property type="match status" value="1"/>
</dbReference>
<protein>
    <submittedName>
        <fullName evidence="4">Hydrogenase expression/formation protein HypE</fullName>
    </submittedName>
</protein>
<accession>A0A9X1VLI1</accession>
<comment type="caution">
    <text evidence="4">The sequence shown here is derived from an EMBL/GenBank/DDBJ whole genome shotgun (WGS) entry which is preliminary data.</text>
</comment>
<feature type="domain" description="PurM-like C-terminal" evidence="3">
    <location>
        <begin position="179"/>
        <end position="327"/>
    </location>
</feature>
<dbReference type="CDD" id="cd02197">
    <property type="entry name" value="HypE"/>
    <property type="match status" value="1"/>
</dbReference>
<dbReference type="GO" id="GO:0051604">
    <property type="term" value="P:protein maturation"/>
    <property type="evidence" value="ECO:0007669"/>
    <property type="project" value="TreeGrafter"/>
</dbReference>
<dbReference type="InterPro" id="IPR016188">
    <property type="entry name" value="PurM-like_N"/>
</dbReference>
<feature type="domain" description="PurM-like N-terminal" evidence="2">
    <location>
        <begin position="56"/>
        <end position="165"/>
    </location>
</feature>
<dbReference type="InterPro" id="IPR011854">
    <property type="entry name" value="HypE"/>
</dbReference>
<evidence type="ECO:0000313" key="5">
    <source>
        <dbReference type="Proteomes" id="UP001139369"/>
    </source>
</evidence>
<dbReference type="InterPro" id="IPR010918">
    <property type="entry name" value="PurM-like_C_dom"/>
</dbReference>
<dbReference type="SUPFAM" id="SSF56042">
    <property type="entry name" value="PurM C-terminal domain-like"/>
    <property type="match status" value="1"/>
</dbReference>
<dbReference type="InterPro" id="IPR036921">
    <property type="entry name" value="PurM-like_N_sf"/>
</dbReference>
<dbReference type="AlphaFoldDB" id="A0A9X1VLI1"/>
<dbReference type="Proteomes" id="UP001139369">
    <property type="component" value="Unassembled WGS sequence"/>
</dbReference>
<dbReference type="Gene3D" id="3.30.1330.10">
    <property type="entry name" value="PurM-like, N-terminal domain"/>
    <property type="match status" value="1"/>
</dbReference>
<keyword evidence="5" id="KW-1185">Reference proteome</keyword>
<reference evidence="4" key="1">
    <citation type="submission" date="2022-02" db="EMBL/GenBank/DDBJ databases">
        <title>Polaribacter sp. MSW13, isolated from seawater.</title>
        <authorList>
            <person name="Kristyanto S."/>
            <person name="Jung J."/>
            <person name="Jeon C.O."/>
        </authorList>
    </citation>
    <scope>NUCLEOTIDE SEQUENCE</scope>
    <source>
        <strain evidence="4">MSW13</strain>
    </source>
</reference>
<dbReference type="Gene3D" id="3.90.650.10">
    <property type="entry name" value="PurM-like C-terminal domain"/>
    <property type="match status" value="1"/>
</dbReference>
<dbReference type="RefSeq" id="WP_242177360.1">
    <property type="nucleotide sequence ID" value="NZ_JAKQYM010000002.1"/>
</dbReference>
<name>A0A9X1VLI1_9FLAO</name>
<sequence>MYQSDKIKMQLQCPMPKLDFDVITLGHGSGGILTNKLLDSGVFNILSNPILDERHDGAFINLESKTAFSTDSFLVSPIFFPGGNIGELAINGTVNDLAMCGAIPKHLSLSFIIEEGLKMSEFWEILVSIKFACEKSGVQIVTGDTKVVEKGKGDKIFINTSGIGSIHPKANINAKNINIGDKIILSGNIASHGMAIMSVREGLEFESQIQSDTINLNHTIINLIEKFGSDIHLVTDPTRGGVATVLNEIAKQINLGIEIFQKDFPIEQQVASACELLGLDPLYVANEGLFLSFVSENIAENLLQELQNDENGINAKIIGSVVKNHPKQVVLESNIGGKRVVSMLPGEQLPRIC</sequence>
<organism evidence="4 5">
    <name type="scientific">Polaribacter marinus</name>
    <dbReference type="NCBI Taxonomy" id="2916838"/>
    <lineage>
        <taxon>Bacteria</taxon>
        <taxon>Pseudomonadati</taxon>
        <taxon>Bacteroidota</taxon>
        <taxon>Flavobacteriia</taxon>
        <taxon>Flavobacteriales</taxon>
        <taxon>Flavobacteriaceae</taxon>
    </lineage>
</organism>
<gene>
    <name evidence="4" type="primary">hypE</name>
    <name evidence="4" type="ORF">MC378_03620</name>
</gene>